<evidence type="ECO:0000256" key="10">
    <source>
        <dbReference type="RuleBase" id="RU361210"/>
    </source>
</evidence>
<organism evidence="12 13">
    <name type="scientific">Piedraia hortae CBS 480.64</name>
    <dbReference type="NCBI Taxonomy" id="1314780"/>
    <lineage>
        <taxon>Eukaryota</taxon>
        <taxon>Fungi</taxon>
        <taxon>Dikarya</taxon>
        <taxon>Ascomycota</taxon>
        <taxon>Pezizomycotina</taxon>
        <taxon>Dothideomycetes</taxon>
        <taxon>Dothideomycetidae</taxon>
        <taxon>Capnodiales</taxon>
        <taxon>Piedraiaceae</taxon>
        <taxon>Piedraia</taxon>
    </lineage>
</organism>
<protein>
    <recommendedName>
        <fullName evidence="10">Serine/threonine-protein phosphatase 2A activator</fullName>
        <ecNumber evidence="10">5.2.1.8</ecNumber>
    </recommendedName>
    <alternativeName>
        <fullName evidence="10">Phosphotyrosyl phosphatase activator</fullName>
    </alternativeName>
</protein>
<evidence type="ECO:0000256" key="2">
    <source>
        <dbReference type="ARBA" id="ARBA00004123"/>
    </source>
</evidence>
<keyword evidence="6 10" id="KW-0697">Rotamase</keyword>
<evidence type="ECO:0000256" key="9">
    <source>
        <dbReference type="ARBA" id="ARBA00025287"/>
    </source>
</evidence>
<gene>
    <name evidence="12" type="ORF">K470DRAFT_260528</name>
</gene>
<keyword evidence="8" id="KW-0539">Nucleus</keyword>
<dbReference type="Proteomes" id="UP000799421">
    <property type="component" value="Unassembled WGS sequence"/>
</dbReference>
<evidence type="ECO:0000256" key="3">
    <source>
        <dbReference type="ARBA" id="ARBA00004496"/>
    </source>
</evidence>
<dbReference type="EC" id="5.2.1.8" evidence="10"/>
<dbReference type="InterPro" id="IPR004327">
    <property type="entry name" value="Phstyr_phstse_ac"/>
</dbReference>
<evidence type="ECO:0000313" key="12">
    <source>
        <dbReference type="EMBL" id="KAF2857708.1"/>
    </source>
</evidence>
<evidence type="ECO:0000256" key="7">
    <source>
        <dbReference type="ARBA" id="ARBA00023235"/>
    </source>
</evidence>
<reference evidence="12" key="1">
    <citation type="journal article" date="2020" name="Stud. Mycol.">
        <title>101 Dothideomycetes genomes: a test case for predicting lifestyles and emergence of pathogens.</title>
        <authorList>
            <person name="Haridas S."/>
            <person name="Albert R."/>
            <person name="Binder M."/>
            <person name="Bloem J."/>
            <person name="Labutti K."/>
            <person name="Salamov A."/>
            <person name="Andreopoulos B."/>
            <person name="Baker S."/>
            <person name="Barry K."/>
            <person name="Bills G."/>
            <person name="Bluhm B."/>
            <person name="Cannon C."/>
            <person name="Castanera R."/>
            <person name="Culley D."/>
            <person name="Daum C."/>
            <person name="Ezra D."/>
            <person name="Gonzalez J."/>
            <person name="Henrissat B."/>
            <person name="Kuo A."/>
            <person name="Liang C."/>
            <person name="Lipzen A."/>
            <person name="Lutzoni F."/>
            <person name="Magnuson J."/>
            <person name="Mondo S."/>
            <person name="Nolan M."/>
            <person name="Ohm R."/>
            <person name="Pangilinan J."/>
            <person name="Park H.-J."/>
            <person name="Ramirez L."/>
            <person name="Alfaro M."/>
            <person name="Sun H."/>
            <person name="Tritt A."/>
            <person name="Yoshinaga Y."/>
            <person name="Zwiers L.-H."/>
            <person name="Turgeon B."/>
            <person name="Goodwin S."/>
            <person name="Spatafora J."/>
            <person name="Crous P."/>
            <person name="Grigoriev I."/>
        </authorList>
    </citation>
    <scope>NUCLEOTIDE SEQUENCE</scope>
    <source>
        <strain evidence="12">CBS 480.64</strain>
    </source>
</reference>
<dbReference type="AlphaFoldDB" id="A0A6A7BT79"/>
<dbReference type="Pfam" id="PF03095">
    <property type="entry name" value="PTPA"/>
    <property type="match status" value="1"/>
</dbReference>
<evidence type="ECO:0000313" key="13">
    <source>
        <dbReference type="Proteomes" id="UP000799421"/>
    </source>
</evidence>
<dbReference type="SUPFAM" id="SSF140984">
    <property type="entry name" value="PTPA-like"/>
    <property type="match status" value="1"/>
</dbReference>
<evidence type="ECO:0000256" key="5">
    <source>
        <dbReference type="ARBA" id="ARBA00022490"/>
    </source>
</evidence>
<dbReference type="Gene3D" id="1.20.120.1150">
    <property type="match status" value="1"/>
</dbReference>
<dbReference type="InterPro" id="IPR037218">
    <property type="entry name" value="PTPA_sf"/>
</dbReference>
<dbReference type="PANTHER" id="PTHR10012">
    <property type="entry name" value="SERINE/THREONINE-PROTEIN PHOSPHATASE 2A REGULATORY SUBUNIT B"/>
    <property type="match status" value="1"/>
</dbReference>
<dbReference type="GO" id="GO:0005634">
    <property type="term" value="C:nucleus"/>
    <property type="evidence" value="ECO:0007669"/>
    <property type="project" value="UniProtKB-SubCell"/>
</dbReference>
<dbReference type="OrthoDB" id="16120at2759"/>
<keyword evidence="7 10" id="KW-0413">Isomerase</keyword>
<dbReference type="CDD" id="cd04087">
    <property type="entry name" value="PTPA"/>
    <property type="match status" value="1"/>
</dbReference>
<comment type="function">
    <text evidence="9">PPIases accelerate the folding of proteins. It catalyzes the cis-trans isomerization of proline imidic peptide bonds in oligopeptides. Acts as a regulatory subunit for PP2A-like phosphatases modulating their activity or substrate specificity, probably by inducing a conformational change in the catalytic subunit, a direct target of the PPIase. Can reactivate inactive phosphatase PP2A-phosphatase methylesterase complexes (PP2Ai) in presence of ATP and Mg(2+) by dissociating the inactive form from the complex.</text>
</comment>
<dbReference type="FunFam" id="1.20.120.1150:FF:000003">
    <property type="entry name" value="Serine/threonine-protein phosphatase 2A activator"/>
    <property type="match status" value="1"/>
</dbReference>
<dbReference type="GO" id="GO:0008160">
    <property type="term" value="F:protein tyrosine phosphatase activator activity"/>
    <property type="evidence" value="ECO:0007669"/>
    <property type="project" value="TreeGrafter"/>
</dbReference>
<dbReference type="InterPro" id="IPR043170">
    <property type="entry name" value="PTPA_C_lid"/>
</dbReference>
<evidence type="ECO:0000256" key="6">
    <source>
        <dbReference type="ARBA" id="ARBA00023110"/>
    </source>
</evidence>
<dbReference type="PANTHER" id="PTHR10012:SF3">
    <property type="entry name" value="SERINE_THREONINE-PROTEIN PHOSPHATASE 2A ACTIVATOR 1"/>
    <property type="match status" value="1"/>
</dbReference>
<keyword evidence="5 10" id="KW-0963">Cytoplasm</keyword>
<dbReference type="GO" id="GO:0000159">
    <property type="term" value="C:protein phosphatase type 2A complex"/>
    <property type="evidence" value="ECO:0007669"/>
    <property type="project" value="TreeGrafter"/>
</dbReference>
<dbReference type="EMBL" id="MU006030">
    <property type="protein sequence ID" value="KAF2857708.1"/>
    <property type="molecule type" value="Genomic_DNA"/>
</dbReference>
<evidence type="ECO:0000256" key="8">
    <source>
        <dbReference type="ARBA" id="ARBA00023242"/>
    </source>
</evidence>
<keyword evidence="13" id="KW-1185">Reference proteome</keyword>
<feature type="compositionally biased region" description="Low complexity" evidence="11">
    <location>
        <begin position="388"/>
        <end position="411"/>
    </location>
</feature>
<feature type="compositionally biased region" description="Polar residues" evidence="11">
    <location>
        <begin position="412"/>
        <end position="421"/>
    </location>
</feature>
<evidence type="ECO:0000256" key="4">
    <source>
        <dbReference type="ARBA" id="ARBA00011019"/>
    </source>
</evidence>
<feature type="region of interest" description="Disordered" evidence="11">
    <location>
        <begin position="253"/>
        <end position="276"/>
    </location>
</feature>
<comment type="similarity">
    <text evidence="4 10">Belongs to the PTPA-type PPIase family.</text>
</comment>
<comment type="subcellular location">
    <subcellularLocation>
        <location evidence="3 10">Cytoplasm</location>
    </subcellularLocation>
    <subcellularLocation>
        <location evidence="2">Nucleus</location>
    </subcellularLocation>
</comment>
<name>A0A6A7BT79_9PEZI</name>
<sequence length="436" mass="48020">MAAEVRALHKPKAHLKLERLPGGKDFHFEKPLKKINDAEGLNFFLSSIAHRDLMIWILQLNRSMFPTRTANRGFVPSELTSPPKYSDAVTHVRALLNELSALIEQAPPSTRPRRFGNVAFQDWYKLAEEASVDLLRKHLPGLLGQYTDEETLIQELSCYLLGSFGSAQRLDYGTGHELSFIAFLASLWKLHVFEDGEERAIVVGNIQPYLELVRKLVMTYTLEPAGSHGVWGLDDHFFAPYIFGSAQFGPAIDPDSQTPTPTEGSIPSAPPASAVTDKKVVAEQKEDNMYFSAIQFIYDVKRGPFWEHSPVLYDISGISDGWAKINKGMLKMYAAEVLGKFPVVQHFPFGGIFKWRVEPHAAGTSDMSQQPKQPKSMDVPPGPINPLGPTTTAAPWAGTAAPWASANGAASISQMQASTGVPSARVPGNLGTRRPR</sequence>
<dbReference type="PIRSF" id="PIRSF016325">
    <property type="entry name" value="Phstyr_phstse_ac"/>
    <property type="match status" value="1"/>
</dbReference>
<evidence type="ECO:0000256" key="11">
    <source>
        <dbReference type="SAM" id="MobiDB-lite"/>
    </source>
</evidence>
<dbReference type="GO" id="GO:0007052">
    <property type="term" value="P:mitotic spindle organization"/>
    <property type="evidence" value="ECO:0007669"/>
    <property type="project" value="TreeGrafter"/>
</dbReference>
<accession>A0A6A7BT79</accession>
<proteinExistence type="inferred from homology"/>
<feature type="compositionally biased region" description="Polar residues" evidence="11">
    <location>
        <begin position="255"/>
        <end position="265"/>
    </location>
</feature>
<comment type="catalytic activity">
    <reaction evidence="1 10">
        <text>[protein]-peptidylproline (omega=180) = [protein]-peptidylproline (omega=0)</text>
        <dbReference type="Rhea" id="RHEA:16237"/>
        <dbReference type="Rhea" id="RHEA-COMP:10747"/>
        <dbReference type="Rhea" id="RHEA-COMP:10748"/>
        <dbReference type="ChEBI" id="CHEBI:83833"/>
        <dbReference type="ChEBI" id="CHEBI:83834"/>
        <dbReference type="EC" id="5.2.1.8"/>
    </reaction>
</comment>
<dbReference type="GO" id="GO:0005737">
    <property type="term" value="C:cytoplasm"/>
    <property type="evidence" value="ECO:0007669"/>
    <property type="project" value="UniProtKB-SubCell"/>
</dbReference>
<feature type="region of interest" description="Disordered" evidence="11">
    <location>
        <begin position="362"/>
        <end position="436"/>
    </location>
</feature>
<evidence type="ECO:0000256" key="1">
    <source>
        <dbReference type="ARBA" id="ARBA00000971"/>
    </source>
</evidence>
<dbReference type="GO" id="GO:0003755">
    <property type="term" value="F:peptidyl-prolyl cis-trans isomerase activity"/>
    <property type="evidence" value="ECO:0007669"/>
    <property type="project" value="UniProtKB-KW"/>
</dbReference>